<dbReference type="AlphaFoldDB" id="A0A2C5Z6Q6"/>
<evidence type="ECO:0000256" key="21">
    <source>
        <dbReference type="SAM" id="Phobius"/>
    </source>
</evidence>
<reference evidence="24 25" key="1">
    <citation type="submission" date="2017-06" db="EMBL/GenBank/DDBJ databases">
        <title>Ant-infecting Ophiocordyceps genomes reveal a high diversity of potential behavioral manipulation genes and a possible major role for enterotoxins.</title>
        <authorList>
            <person name="De Bekker C."/>
            <person name="Evans H.C."/>
            <person name="Brachmann A."/>
            <person name="Hughes D.P."/>
        </authorList>
    </citation>
    <scope>NUCLEOTIDE SEQUENCE [LARGE SCALE GENOMIC DNA]</scope>
    <source>
        <strain evidence="24 25">1348a</strain>
    </source>
</reference>
<evidence type="ECO:0000256" key="9">
    <source>
        <dbReference type="ARBA" id="ARBA00022692"/>
    </source>
</evidence>
<comment type="pathway">
    <text evidence="4">Protein modification; protein glycosylation.</text>
</comment>
<keyword evidence="7" id="KW-0328">Glycosyltransferase</keyword>
<keyword evidence="10" id="KW-0479">Metal-binding</keyword>
<organism evidence="24 25">
    <name type="scientific">Ophiocordyceps australis</name>
    <dbReference type="NCBI Taxonomy" id="1399860"/>
    <lineage>
        <taxon>Eukaryota</taxon>
        <taxon>Fungi</taxon>
        <taxon>Dikarya</taxon>
        <taxon>Ascomycota</taxon>
        <taxon>Pezizomycotina</taxon>
        <taxon>Sordariomycetes</taxon>
        <taxon>Hypocreomycetidae</taxon>
        <taxon>Hypocreales</taxon>
        <taxon>Ophiocordycipitaceae</taxon>
        <taxon>Ophiocordyceps</taxon>
    </lineage>
</organism>
<feature type="compositionally biased region" description="Basic residues" evidence="20">
    <location>
        <begin position="709"/>
        <end position="728"/>
    </location>
</feature>
<comment type="cofactor">
    <cofactor evidence="2">
        <name>Mg(2+)</name>
        <dbReference type="ChEBI" id="CHEBI:18420"/>
    </cofactor>
</comment>
<comment type="subcellular location">
    <subcellularLocation>
        <location evidence="3">Endoplasmic reticulum membrane</location>
        <topology evidence="3">Multi-pass membrane protein</topology>
    </subcellularLocation>
</comment>
<evidence type="ECO:0000256" key="10">
    <source>
        <dbReference type="ARBA" id="ARBA00022723"/>
    </source>
</evidence>
<evidence type="ECO:0000256" key="5">
    <source>
        <dbReference type="ARBA" id="ARBA00010810"/>
    </source>
</evidence>
<comment type="similarity">
    <text evidence="5">Belongs to the STT3 family.</text>
</comment>
<comment type="cofactor">
    <cofactor evidence="1">
        <name>Mn(2+)</name>
        <dbReference type="ChEBI" id="CHEBI:29035"/>
    </cofactor>
</comment>
<keyword evidence="8" id="KW-0808">Transferase</keyword>
<evidence type="ECO:0000256" key="4">
    <source>
        <dbReference type="ARBA" id="ARBA00004922"/>
    </source>
</evidence>
<dbReference type="InterPro" id="IPR003674">
    <property type="entry name" value="Oligo_trans_STT3"/>
</dbReference>
<proteinExistence type="inferred from homology"/>
<keyword evidence="25" id="KW-1185">Reference proteome</keyword>
<evidence type="ECO:0000256" key="7">
    <source>
        <dbReference type="ARBA" id="ARBA00022676"/>
    </source>
</evidence>
<dbReference type="GO" id="GO:0046872">
    <property type="term" value="F:metal ion binding"/>
    <property type="evidence" value="ECO:0007669"/>
    <property type="project" value="UniProtKB-KW"/>
</dbReference>
<feature type="transmembrane region" description="Helical" evidence="21">
    <location>
        <begin position="450"/>
        <end position="471"/>
    </location>
</feature>
<dbReference type="Proteomes" id="UP000224854">
    <property type="component" value="Unassembled WGS sequence"/>
</dbReference>
<dbReference type="InterPro" id="IPR048999">
    <property type="entry name" value="STT3-PglB_core"/>
</dbReference>
<feature type="region of interest" description="Disordered" evidence="20">
    <location>
        <begin position="706"/>
        <end position="728"/>
    </location>
</feature>
<evidence type="ECO:0000256" key="1">
    <source>
        <dbReference type="ARBA" id="ARBA00001936"/>
    </source>
</evidence>
<dbReference type="UniPathway" id="UPA00378"/>
<evidence type="ECO:0000256" key="18">
    <source>
        <dbReference type="ARBA" id="ARBA00059243"/>
    </source>
</evidence>
<keyword evidence="11" id="KW-0256">Endoplasmic reticulum</keyword>
<feature type="domain" description="Oligosaccharyl transferase STT3 N-terminal" evidence="22">
    <location>
        <begin position="21"/>
        <end position="234"/>
    </location>
</feature>
<evidence type="ECO:0000313" key="24">
    <source>
        <dbReference type="EMBL" id="PHH75054.1"/>
    </source>
</evidence>
<evidence type="ECO:0000256" key="14">
    <source>
        <dbReference type="ARBA" id="ARBA00023136"/>
    </source>
</evidence>
<evidence type="ECO:0000256" key="6">
    <source>
        <dbReference type="ARBA" id="ARBA00012605"/>
    </source>
</evidence>
<evidence type="ECO:0000256" key="19">
    <source>
        <dbReference type="ARBA" id="ARBA00067960"/>
    </source>
</evidence>
<protein>
    <recommendedName>
        <fullName evidence="19">Dolichyl-diphosphooligosaccharide--protein glycosyltransferase subunit STT3</fullName>
        <ecNumber evidence="6">2.4.99.18</ecNumber>
    </recommendedName>
</protein>
<keyword evidence="15" id="KW-0325">Glycoprotein</keyword>
<evidence type="ECO:0000256" key="3">
    <source>
        <dbReference type="ARBA" id="ARBA00004477"/>
    </source>
</evidence>
<feature type="transmembrane region" description="Helical" evidence="21">
    <location>
        <begin position="197"/>
        <end position="218"/>
    </location>
</feature>
<accession>A0A2C5Z6Q6</accession>
<feature type="domain" description="STT3/PglB/AglB core" evidence="23">
    <location>
        <begin position="521"/>
        <end position="570"/>
    </location>
</feature>
<feature type="transmembrane region" description="Helical" evidence="21">
    <location>
        <begin position="20"/>
        <end position="42"/>
    </location>
</feature>
<evidence type="ECO:0000256" key="13">
    <source>
        <dbReference type="ARBA" id="ARBA00022989"/>
    </source>
</evidence>
<feature type="transmembrane region" description="Helical" evidence="21">
    <location>
        <begin position="143"/>
        <end position="162"/>
    </location>
</feature>
<evidence type="ECO:0000259" key="22">
    <source>
        <dbReference type="Pfam" id="PF02516"/>
    </source>
</evidence>
<evidence type="ECO:0000256" key="20">
    <source>
        <dbReference type="SAM" id="MobiDB-lite"/>
    </source>
</evidence>
<feature type="transmembrane region" description="Helical" evidence="21">
    <location>
        <begin position="281"/>
        <end position="307"/>
    </location>
</feature>
<dbReference type="EC" id="2.4.99.18" evidence="6"/>
<comment type="function">
    <text evidence="18">Catalytic subunit of the oligosaccharyl transferase (OST) complex that catalyzes the initial transfer of a defined glycan (Glc(3)Man(9)GlcNAc(2) in eukaryotes) from the lipid carrier dolichol-pyrophosphate to an asparagine residue within an Asn-X-Ser/Thr consensus motif in nascent polypeptide chains, the first step in protein N-glycosylation. N-glycosylation occurs cotranslationally and the complex associates with the Sec61 complex at the channel-forming translocon complex that mediates protein translocation across the endoplasmic reticulum (ER). All subunits are required for a maximal enzyme activity. This subunit contains the active site and the acceptor peptide and donor lipid-linked oligosaccharide (LLO) binding pockets.</text>
</comment>
<dbReference type="PANTHER" id="PTHR13872">
    <property type="entry name" value="DOLICHYL-DIPHOSPHOOLIGOSACCHARIDE--PROTEIN GLYCOSYLTRANSFERASE SUBUNIT"/>
    <property type="match status" value="1"/>
</dbReference>
<feature type="transmembrane region" description="Helical" evidence="21">
    <location>
        <begin position="90"/>
        <end position="106"/>
    </location>
</feature>
<evidence type="ECO:0000256" key="8">
    <source>
        <dbReference type="ARBA" id="ARBA00022679"/>
    </source>
</evidence>
<dbReference type="FunFam" id="3.40.50.12610:FF:000001">
    <property type="entry name" value="Dolichyl-diphosphooligosaccharide--protein glycosyltransferase subunit STT3B"/>
    <property type="match status" value="1"/>
</dbReference>
<dbReference type="Pfam" id="PF21436">
    <property type="entry name" value="STT3-PglB_core"/>
    <property type="match status" value="1"/>
</dbReference>
<evidence type="ECO:0000256" key="2">
    <source>
        <dbReference type="ARBA" id="ARBA00001946"/>
    </source>
</evidence>
<feature type="transmembrane region" description="Helical" evidence="21">
    <location>
        <begin position="251"/>
        <end position="269"/>
    </location>
</feature>
<dbReference type="GO" id="GO:0004579">
    <property type="term" value="F:dolichyl-diphosphooligosaccharide-protein glycotransferase activity"/>
    <property type="evidence" value="ECO:0007669"/>
    <property type="project" value="UniProtKB-EC"/>
</dbReference>
<dbReference type="Gene3D" id="3.40.50.12610">
    <property type="match status" value="1"/>
</dbReference>
<comment type="catalytic activity">
    <reaction evidence="17">
        <text>a di-trans,poly-cis-dolichyl diphosphooligosaccharide + L-asparaginyl-[protein] = N(4)-(oligosaccharide-(1-&gt;4)-N-acetyl-beta-D-glucosaminyl-(1-&gt;4)-N-acetyl-beta-D-glucosaminyl)-L-asparaginyl-[protein] + a di-trans,poly-cis-dolichyl diphosphate + H(+)</text>
        <dbReference type="Rhea" id="RHEA:22980"/>
        <dbReference type="Rhea" id="RHEA-COMP:12804"/>
        <dbReference type="Rhea" id="RHEA-COMP:12805"/>
        <dbReference type="Rhea" id="RHEA-COMP:19506"/>
        <dbReference type="Rhea" id="RHEA-COMP:19509"/>
        <dbReference type="ChEBI" id="CHEBI:15378"/>
        <dbReference type="ChEBI" id="CHEBI:50347"/>
        <dbReference type="ChEBI" id="CHEBI:57497"/>
        <dbReference type="ChEBI" id="CHEBI:57570"/>
        <dbReference type="ChEBI" id="CHEBI:132529"/>
        <dbReference type="EC" id="2.4.99.18"/>
    </reaction>
</comment>
<evidence type="ECO:0000259" key="23">
    <source>
        <dbReference type="Pfam" id="PF21436"/>
    </source>
</evidence>
<feature type="transmembrane region" description="Helical" evidence="21">
    <location>
        <begin position="393"/>
        <end position="409"/>
    </location>
</feature>
<keyword evidence="12" id="KW-0460">Magnesium</keyword>
<evidence type="ECO:0000256" key="17">
    <source>
        <dbReference type="ARBA" id="ARBA00048829"/>
    </source>
</evidence>
<dbReference type="GO" id="GO:0043687">
    <property type="term" value="P:post-translational protein modification"/>
    <property type="evidence" value="ECO:0007669"/>
    <property type="project" value="TreeGrafter"/>
</dbReference>
<dbReference type="GO" id="GO:0008250">
    <property type="term" value="C:oligosaccharyltransferase complex"/>
    <property type="evidence" value="ECO:0007669"/>
    <property type="project" value="UniProtKB-ARBA"/>
</dbReference>
<comment type="caution">
    <text evidence="24">The sequence shown here is derived from an EMBL/GenBank/DDBJ whole genome shotgun (WGS) entry which is preliminary data.</text>
</comment>
<keyword evidence="13 21" id="KW-1133">Transmembrane helix</keyword>
<sequence>MTVKDESILASINTESTRTLLRVVILCLIAAAAISSRLFSVIRFESIIHEFDPWFNFRATKYLVANGFYKFWDWFDDRTWHPLGRVTGGTLYPGLMVTSGVIYHVLQTLAIPVDIRNICVLLAPAFSGLTAFAAYLLTNEMTTSPSAGLLAAIFMGIAPGYISRSVAGSYDNEAIAIFLLVFTFYLWIKALKLGSMLWSAMCALFYGYMVASWGGYAFITCLLPLHAFVLICMAMQIPFVGFLPVKTSEHMPALGIFGFLQLIGFIQYVRSAITGRQFQTFVITILVATFGLGLIGLVALTSMGYIAPWSGRFYSLWDTGYAKVHIPIIASVSEHQPPAWPAFFFDLNMLIWLFPAGIYLCYQDLRDEHVFVIVYGLFGSYFAGVMVRLMLTLTPIVCVAAAIAVSYLLDTYMTIKSADANKDQGASEATSKNKSKASGLRDSEKPVVGIFSYVSKTGVVTCLLVFLLMFVTHCTWVTSNAYSSPSVVLASRMPDGSQHIIDDYREAYQWLRQNTKYDAKIMSWWDYGYQIGGMADRPTLVDNNTWNNTHIATVGKAMSSREEVSYPIMRQHEVDYVLVVYGGLLGYSGDDINKFLWMVRIAEGIWPDEVKERDFFTSRGEYRVDGEATETMKNSLMYKMCYYNYHTMFPPGQAADRVRGVRLPDQGPVLNTLEEAFTSENWIIRIYKVKDLDNLGRDHAAAAAFERGQKKKKKDAGKKRTARVLRVD</sequence>
<dbReference type="PANTHER" id="PTHR13872:SF1">
    <property type="entry name" value="DOLICHYL-DIPHOSPHOOLIGOSACCHARIDE--PROTEIN GLYCOSYLTRANSFERASE SUBUNIT STT3B"/>
    <property type="match status" value="1"/>
</dbReference>
<name>A0A2C5Z6Q6_9HYPO</name>
<feature type="transmembrane region" description="Helical" evidence="21">
    <location>
        <begin position="369"/>
        <end position="387"/>
    </location>
</feature>
<keyword evidence="14 21" id="KW-0472">Membrane</keyword>
<feature type="transmembrane region" description="Helical" evidence="21">
    <location>
        <begin position="118"/>
        <end position="137"/>
    </location>
</feature>
<dbReference type="InterPro" id="IPR048307">
    <property type="entry name" value="STT3_N"/>
</dbReference>
<gene>
    <name evidence="24" type="ORF">CDD82_4616</name>
</gene>
<dbReference type="OrthoDB" id="10261066at2759"/>
<keyword evidence="16" id="KW-0464">Manganese</keyword>
<evidence type="ECO:0000256" key="16">
    <source>
        <dbReference type="ARBA" id="ARBA00023211"/>
    </source>
</evidence>
<evidence type="ECO:0000256" key="11">
    <source>
        <dbReference type="ARBA" id="ARBA00022824"/>
    </source>
</evidence>
<feature type="transmembrane region" description="Helical" evidence="21">
    <location>
        <begin position="225"/>
        <end position="245"/>
    </location>
</feature>
<feature type="transmembrane region" description="Helical" evidence="21">
    <location>
        <begin position="174"/>
        <end position="191"/>
    </location>
</feature>
<evidence type="ECO:0000256" key="15">
    <source>
        <dbReference type="ARBA" id="ARBA00023180"/>
    </source>
</evidence>
<feature type="transmembrane region" description="Helical" evidence="21">
    <location>
        <begin position="342"/>
        <end position="362"/>
    </location>
</feature>
<keyword evidence="9 21" id="KW-0812">Transmembrane</keyword>
<dbReference type="GO" id="GO:0018279">
    <property type="term" value="P:protein N-linked glycosylation via asparagine"/>
    <property type="evidence" value="ECO:0007669"/>
    <property type="project" value="TreeGrafter"/>
</dbReference>
<dbReference type="Pfam" id="PF02516">
    <property type="entry name" value="STT3"/>
    <property type="match status" value="1"/>
</dbReference>
<evidence type="ECO:0000313" key="25">
    <source>
        <dbReference type="Proteomes" id="UP000224854"/>
    </source>
</evidence>
<dbReference type="EMBL" id="NJEU01000394">
    <property type="protein sequence ID" value="PHH75054.1"/>
    <property type="molecule type" value="Genomic_DNA"/>
</dbReference>
<evidence type="ECO:0000256" key="12">
    <source>
        <dbReference type="ARBA" id="ARBA00022842"/>
    </source>
</evidence>